<keyword evidence="3" id="KW-0547">Nucleotide-binding</keyword>
<evidence type="ECO:0000259" key="13">
    <source>
        <dbReference type="SMART" id="SM00559"/>
    </source>
</evidence>
<dbReference type="Pfam" id="PF02735">
    <property type="entry name" value="Ku"/>
    <property type="match status" value="1"/>
</dbReference>
<dbReference type="Pfam" id="PF03731">
    <property type="entry name" value="Ku_N"/>
    <property type="match status" value="1"/>
</dbReference>
<dbReference type="Gene3D" id="1.25.40.240">
    <property type="entry name" value="Ku, C-terminal domain"/>
    <property type="match status" value="1"/>
</dbReference>
<name>A0AAV8RHP7_ENSVE</name>
<feature type="compositionally biased region" description="Basic and acidic residues" evidence="12">
    <location>
        <begin position="526"/>
        <end position="548"/>
    </location>
</feature>
<dbReference type="InterPro" id="IPR014893">
    <property type="entry name" value="Ku_PK_bind"/>
</dbReference>
<evidence type="ECO:0000256" key="12">
    <source>
        <dbReference type="SAM" id="MobiDB-lite"/>
    </source>
</evidence>
<dbReference type="GO" id="GO:0006289">
    <property type="term" value="P:nucleotide-excision repair"/>
    <property type="evidence" value="ECO:0007669"/>
    <property type="project" value="InterPro"/>
</dbReference>
<dbReference type="GO" id="GO:0006310">
    <property type="term" value="P:DNA recombination"/>
    <property type="evidence" value="ECO:0007669"/>
    <property type="project" value="UniProtKB-KW"/>
</dbReference>
<dbReference type="PANTHER" id="PTHR12604:SF4">
    <property type="entry name" value="X-RAY REPAIR CROSS-COMPLEMENTING PROTEIN 5"/>
    <property type="match status" value="1"/>
</dbReference>
<evidence type="ECO:0000256" key="5">
    <source>
        <dbReference type="ARBA" id="ARBA00022801"/>
    </source>
</evidence>
<evidence type="ECO:0000313" key="15">
    <source>
        <dbReference type="Proteomes" id="UP001222027"/>
    </source>
</evidence>
<dbReference type="Pfam" id="PF08785">
    <property type="entry name" value="Ku_PK_bind"/>
    <property type="match status" value="1"/>
</dbReference>
<feature type="region of interest" description="Disordered" evidence="12">
    <location>
        <begin position="514"/>
        <end position="548"/>
    </location>
</feature>
<proteinExistence type="inferred from homology"/>
<dbReference type="InterPro" id="IPR005160">
    <property type="entry name" value="Ku_C"/>
</dbReference>
<keyword evidence="8" id="KW-0238">DNA-binding</keyword>
<evidence type="ECO:0000256" key="3">
    <source>
        <dbReference type="ARBA" id="ARBA00022741"/>
    </source>
</evidence>
<dbReference type="GO" id="GO:0005524">
    <property type="term" value="F:ATP binding"/>
    <property type="evidence" value="ECO:0007669"/>
    <property type="project" value="UniProtKB-KW"/>
</dbReference>
<keyword evidence="4" id="KW-0227">DNA damage</keyword>
<dbReference type="Gene3D" id="3.30.70.1220">
    <property type="entry name" value="TFB5-like"/>
    <property type="match status" value="1"/>
</dbReference>
<dbReference type="GO" id="GO:0006367">
    <property type="term" value="P:transcription initiation at RNA polymerase II promoter"/>
    <property type="evidence" value="ECO:0007669"/>
    <property type="project" value="InterPro"/>
</dbReference>
<evidence type="ECO:0000256" key="11">
    <source>
        <dbReference type="ARBA" id="ARBA00023242"/>
    </source>
</evidence>
<dbReference type="InterPro" id="IPR009400">
    <property type="entry name" value="TFIIH_TTDA/Tfb5"/>
</dbReference>
<dbReference type="InterPro" id="IPR036465">
    <property type="entry name" value="vWFA_dom_sf"/>
</dbReference>
<dbReference type="InterPro" id="IPR016194">
    <property type="entry name" value="SPOC-like_C_dom_sf"/>
</dbReference>
<keyword evidence="10" id="KW-0234">DNA repair</keyword>
<dbReference type="CDD" id="cd00873">
    <property type="entry name" value="KU80"/>
    <property type="match status" value="1"/>
</dbReference>
<comment type="caution">
    <text evidence="14">The sequence shown here is derived from an EMBL/GenBank/DDBJ whole genome shotgun (WGS) entry which is preliminary data.</text>
</comment>
<dbReference type="Pfam" id="PF06331">
    <property type="entry name" value="Tfb5"/>
    <property type="match status" value="1"/>
</dbReference>
<dbReference type="GO" id="GO:0003684">
    <property type="term" value="F:damaged DNA binding"/>
    <property type="evidence" value="ECO:0007669"/>
    <property type="project" value="InterPro"/>
</dbReference>
<evidence type="ECO:0000256" key="1">
    <source>
        <dbReference type="ARBA" id="ARBA00004123"/>
    </source>
</evidence>
<dbReference type="AlphaFoldDB" id="A0AAV8RHP7"/>
<dbReference type="GO" id="GO:0006303">
    <property type="term" value="P:double-strand break repair via nonhomologous end joining"/>
    <property type="evidence" value="ECO:0007669"/>
    <property type="project" value="InterPro"/>
</dbReference>
<keyword evidence="7" id="KW-0067">ATP-binding</keyword>
<dbReference type="GO" id="GO:0000723">
    <property type="term" value="P:telomere maintenance"/>
    <property type="evidence" value="ECO:0007669"/>
    <property type="project" value="InterPro"/>
</dbReference>
<dbReference type="GO" id="GO:0003678">
    <property type="term" value="F:DNA helicase activity"/>
    <property type="evidence" value="ECO:0007669"/>
    <property type="project" value="InterPro"/>
</dbReference>
<dbReference type="InterPro" id="IPR024193">
    <property type="entry name" value="Ku80"/>
</dbReference>
<comment type="subcellular location">
    <subcellularLocation>
        <location evidence="1">Nucleus</location>
    </subcellularLocation>
</comment>
<dbReference type="PANTHER" id="PTHR12604">
    <property type="entry name" value="KU AUTOANTIGEN DNA HELICASE"/>
    <property type="match status" value="1"/>
</dbReference>
<evidence type="ECO:0000256" key="9">
    <source>
        <dbReference type="ARBA" id="ARBA00023172"/>
    </source>
</evidence>
<evidence type="ECO:0000256" key="2">
    <source>
        <dbReference type="ARBA" id="ARBA00007726"/>
    </source>
</evidence>
<accession>A0AAV8RHP7</accession>
<dbReference type="EMBL" id="JAQQAF010000003">
    <property type="protein sequence ID" value="KAJ8498182.1"/>
    <property type="molecule type" value="Genomic_DNA"/>
</dbReference>
<protein>
    <recommendedName>
        <fullName evidence="13">Ku domain-containing protein</fullName>
    </recommendedName>
</protein>
<keyword evidence="5" id="KW-0378">Hydrolase</keyword>
<dbReference type="SUPFAM" id="SSF101420">
    <property type="entry name" value="C-terminal domain of Ku80"/>
    <property type="match status" value="1"/>
</dbReference>
<dbReference type="SMART" id="SM01395">
    <property type="entry name" value="Tbf5"/>
    <property type="match status" value="1"/>
</dbReference>
<dbReference type="GO" id="GO:0003690">
    <property type="term" value="F:double-stranded DNA binding"/>
    <property type="evidence" value="ECO:0007669"/>
    <property type="project" value="TreeGrafter"/>
</dbReference>
<dbReference type="Proteomes" id="UP001222027">
    <property type="component" value="Unassembled WGS sequence"/>
</dbReference>
<keyword evidence="6" id="KW-0347">Helicase</keyword>
<dbReference type="FunFam" id="3.40.50.410:FF:000102">
    <property type="entry name" value="ATP-dependent DNA helicase 2 subunit KU80"/>
    <property type="match status" value="1"/>
</dbReference>
<dbReference type="GO" id="GO:0000439">
    <property type="term" value="C:transcription factor TFIIH core complex"/>
    <property type="evidence" value="ECO:0007669"/>
    <property type="project" value="InterPro"/>
</dbReference>
<dbReference type="GO" id="GO:0042162">
    <property type="term" value="F:telomeric DNA binding"/>
    <property type="evidence" value="ECO:0007669"/>
    <property type="project" value="InterPro"/>
</dbReference>
<dbReference type="FunFam" id="3.30.70.1220:FF:000003">
    <property type="entry name" value="General transcription and DNA repair factor IIH subunit TFB5"/>
    <property type="match status" value="1"/>
</dbReference>
<keyword evidence="15" id="KW-1185">Reference proteome</keyword>
<dbReference type="Gene3D" id="2.40.290.10">
    <property type="match status" value="1"/>
</dbReference>
<organism evidence="14 15">
    <name type="scientific">Ensete ventricosum</name>
    <name type="common">Abyssinian banana</name>
    <name type="synonym">Musa ensete</name>
    <dbReference type="NCBI Taxonomy" id="4639"/>
    <lineage>
        <taxon>Eukaryota</taxon>
        <taxon>Viridiplantae</taxon>
        <taxon>Streptophyta</taxon>
        <taxon>Embryophyta</taxon>
        <taxon>Tracheophyta</taxon>
        <taxon>Spermatophyta</taxon>
        <taxon>Magnoliopsida</taxon>
        <taxon>Liliopsida</taxon>
        <taxon>Zingiberales</taxon>
        <taxon>Musaceae</taxon>
        <taxon>Ensete</taxon>
    </lineage>
</organism>
<dbReference type="InterPro" id="IPR035935">
    <property type="entry name" value="TFB5-like_sf"/>
</dbReference>
<dbReference type="FunFam" id="1.10.1600.10:FF:000002">
    <property type="entry name" value="X-ray repair cross-complementing protein 5"/>
    <property type="match status" value="1"/>
</dbReference>
<evidence type="ECO:0000313" key="14">
    <source>
        <dbReference type="EMBL" id="KAJ8498182.1"/>
    </source>
</evidence>
<sequence length="846" mass="95922">MARNKESLVLLIDVGPSIHSVLHDVEGVCSMLVQKKLIFSKRDEVGIVLFGTEDTNNELEKEVGGYGHVVVLRDIRVVDDDAVVVLKNLPRGTSPGDFLDAIVVGMDMLIKKFGVSDKGKKRLYLITDAQFPTKEPYEGTKEDQVDTISQQMKVLGIRLNCLIVREKLCSTEHLGAIDENDKLLDQFSRKAMAKTVHVDCATSLLGAIKTRNVVPVTVFRGDLELSSMMKIKVWVYKKTSEDKFPTLKKYSDKAPASDKFATHEVKVDFEYKSSQDPDKVVPPEQRIKGYRYGPQVVPISSAEWEAVKFKPEKGVKLLGFTDASNILRHYYMRDVYIFIPEPGNTKAIIAVSALAKAMKEMNKSAVLRCVWRQGQGNVSVGVLTPNLSSIDNIPDSFYFNILPFAEDVREFQFPSFNSFPSSWQPDQQQQEAADDLVRILDLAPSDRKEVLQPDYTPNPVLERFYQFLHLKSKAPEIDVPQLDRSLKRIVEPDPDFLSRHNSIINNFQERFELKENPKKKKLPRGAWREKPSASNDEKVGVDGKKSSSSLEVEKIGDLNPVQDFEAMMARRDSSKWISKAIKDMQHYIYHLLENSYEGNSYPKAIECLMALRKGCILEQEPKEFNRFMLEICKKFKRCDLADFLELLYSKKIALISKSEAADSDLTEEEAKILPIKMEDSSDVVIELAIWAVGSCTLTVQIKPSELTRQSARYNRSTRSSRIDSTFWYKRPKRGSGVLRKPGDERALELSLPTSPADSPPLGRCRKPPPLVDYFISMVNAMKGLLISCDVPMAQFIISFNASLPPSQRFILHALDNTHMFVQPHVAEMIRSKITEFRDQNTYEKPA</sequence>
<gene>
    <name evidence="14" type="ORF">OPV22_008734</name>
</gene>
<dbReference type="InterPro" id="IPR006164">
    <property type="entry name" value="DNA_bd_Ku70/Ku80"/>
</dbReference>
<feature type="domain" description="Ku" evidence="13">
    <location>
        <begin position="278"/>
        <end position="419"/>
    </location>
</feature>
<evidence type="ECO:0000256" key="10">
    <source>
        <dbReference type="ARBA" id="ARBA00023204"/>
    </source>
</evidence>
<dbReference type="GO" id="GO:0043564">
    <property type="term" value="C:Ku70:Ku80 complex"/>
    <property type="evidence" value="ECO:0007669"/>
    <property type="project" value="InterPro"/>
</dbReference>
<dbReference type="SUPFAM" id="SSF100939">
    <property type="entry name" value="SPOC domain-like"/>
    <property type="match status" value="1"/>
</dbReference>
<reference evidence="14 15" key="1">
    <citation type="submission" date="2022-12" db="EMBL/GenBank/DDBJ databases">
        <title>Chromosome-scale assembly of the Ensete ventricosum genome.</title>
        <authorList>
            <person name="Dussert Y."/>
            <person name="Stocks J."/>
            <person name="Wendawek A."/>
            <person name="Woldeyes F."/>
            <person name="Nichols R.A."/>
            <person name="Borrell J.S."/>
        </authorList>
    </citation>
    <scope>NUCLEOTIDE SEQUENCE [LARGE SCALE GENOMIC DNA]</scope>
    <source>
        <strain evidence="15">cv. Maze</strain>
        <tissue evidence="14">Seeds</tissue>
    </source>
</reference>
<evidence type="ECO:0000256" key="8">
    <source>
        <dbReference type="ARBA" id="ARBA00023125"/>
    </source>
</evidence>
<dbReference type="SMART" id="SM00559">
    <property type="entry name" value="Ku78"/>
    <property type="match status" value="1"/>
</dbReference>
<dbReference type="Gene3D" id="1.10.1600.10">
    <property type="match status" value="1"/>
</dbReference>
<dbReference type="Gene3D" id="3.40.50.410">
    <property type="entry name" value="von Willebrand factor, type A domain"/>
    <property type="match status" value="1"/>
</dbReference>
<evidence type="ECO:0000256" key="6">
    <source>
        <dbReference type="ARBA" id="ARBA00022806"/>
    </source>
</evidence>
<dbReference type="InterPro" id="IPR005161">
    <property type="entry name" value="Ku_N"/>
</dbReference>
<evidence type="ECO:0000256" key="4">
    <source>
        <dbReference type="ARBA" id="ARBA00022763"/>
    </source>
</evidence>
<dbReference type="Pfam" id="PF03730">
    <property type="entry name" value="Ku_C"/>
    <property type="match status" value="1"/>
</dbReference>
<dbReference type="GO" id="GO:0016787">
    <property type="term" value="F:hydrolase activity"/>
    <property type="evidence" value="ECO:0007669"/>
    <property type="project" value="UniProtKB-KW"/>
</dbReference>
<dbReference type="InterPro" id="IPR036494">
    <property type="entry name" value="Ku_C_sf"/>
</dbReference>
<evidence type="ECO:0000256" key="7">
    <source>
        <dbReference type="ARBA" id="ARBA00022840"/>
    </source>
</evidence>
<comment type="similarity">
    <text evidence="2">Belongs to the ku80 family.</text>
</comment>
<keyword evidence="11" id="KW-0539">Nucleus</keyword>
<dbReference type="SUPFAM" id="SSF142897">
    <property type="entry name" value="TFB5-like"/>
    <property type="match status" value="1"/>
</dbReference>
<dbReference type="FunFam" id="2.40.290.10:FF:000006">
    <property type="entry name" value="ATP-dependent DNA helicase 2 subunit KU80"/>
    <property type="match status" value="1"/>
</dbReference>
<keyword evidence="9" id="KW-0233">DNA recombination</keyword>
<dbReference type="SUPFAM" id="SSF53300">
    <property type="entry name" value="vWA-like"/>
    <property type="match status" value="1"/>
</dbReference>